<comment type="caution">
    <text evidence="1">The sequence shown here is derived from an EMBL/GenBank/DDBJ whole genome shotgun (WGS) entry which is preliminary data.</text>
</comment>
<protein>
    <submittedName>
        <fullName evidence="1">Uncharacterized protein</fullName>
    </submittedName>
</protein>
<reference evidence="1" key="1">
    <citation type="journal article" date="2015" name="Nature">
        <title>Complex archaea that bridge the gap between prokaryotes and eukaryotes.</title>
        <authorList>
            <person name="Spang A."/>
            <person name="Saw J.H."/>
            <person name="Jorgensen S.L."/>
            <person name="Zaremba-Niedzwiedzka K."/>
            <person name="Martijn J."/>
            <person name="Lind A.E."/>
            <person name="van Eijk R."/>
            <person name="Schleper C."/>
            <person name="Guy L."/>
            <person name="Ettema T.J."/>
        </authorList>
    </citation>
    <scope>NUCLEOTIDE SEQUENCE</scope>
</reference>
<dbReference type="AlphaFoldDB" id="A0A0F9IMA0"/>
<organism evidence="1">
    <name type="scientific">marine sediment metagenome</name>
    <dbReference type="NCBI Taxonomy" id="412755"/>
    <lineage>
        <taxon>unclassified sequences</taxon>
        <taxon>metagenomes</taxon>
        <taxon>ecological metagenomes</taxon>
    </lineage>
</organism>
<gene>
    <name evidence="1" type="ORF">LCGC14_1925810</name>
</gene>
<accession>A0A0F9IMA0</accession>
<evidence type="ECO:0000313" key="1">
    <source>
        <dbReference type="EMBL" id="KKL88327.1"/>
    </source>
</evidence>
<proteinExistence type="predicted"/>
<sequence length="66" mass="7453">MPKMRVVTVTEWGPDGVQVTYQVCKPVAGYSTNYTEMATPENTKEFKRLTALRVRDIIDMICKAVA</sequence>
<dbReference type="EMBL" id="LAZR01020596">
    <property type="protein sequence ID" value="KKL88327.1"/>
    <property type="molecule type" value="Genomic_DNA"/>
</dbReference>
<name>A0A0F9IMA0_9ZZZZ</name>